<keyword evidence="2" id="KW-1185">Reference proteome</keyword>
<dbReference type="EMBL" id="CP007035">
    <property type="protein sequence ID" value="AHF17687.1"/>
    <property type="molecule type" value="Genomic_DNA"/>
</dbReference>
<reference evidence="1 2" key="1">
    <citation type="submission" date="2013-12" db="EMBL/GenBank/DDBJ databases">
        <authorList>
            <consortium name="DOE Joint Genome Institute"/>
            <person name="Eisen J."/>
            <person name="Huntemann M."/>
            <person name="Han J."/>
            <person name="Chen A."/>
            <person name="Kyrpides N."/>
            <person name="Mavromatis K."/>
            <person name="Markowitz V."/>
            <person name="Palaniappan K."/>
            <person name="Ivanova N."/>
            <person name="Schaumberg A."/>
            <person name="Pati A."/>
            <person name="Liolios K."/>
            <person name="Nordberg H.P."/>
            <person name="Cantor M.N."/>
            <person name="Hua S.X."/>
            <person name="Woyke T."/>
        </authorList>
    </citation>
    <scope>NUCLEOTIDE SEQUENCE [LARGE SCALE GENOMIC DNA]</scope>
    <source>
        <strain evidence="2">DSM 19437</strain>
    </source>
</reference>
<dbReference type="Proteomes" id="UP000003586">
    <property type="component" value="Chromosome"/>
</dbReference>
<dbReference type="STRING" id="929713.NIASO_12310"/>
<sequence>MILLVSGSKAANNLFTKYEFRGNYKKRRKMPGGSKITHFTGATILYNPENDIIKANRLLL</sequence>
<protein>
    <submittedName>
        <fullName evidence="1">Uncharacterized protein</fullName>
    </submittedName>
</protein>
<dbReference type="AlphaFoldDB" id="W0F3X5"/>
<dbReference type="HOGENOM" id="CLU_2936909_0_0_10"/>
<evidence type="ECO:0000313" key="2">
    <source>
        <dbReference type="Proteomes" id="UP000003586"/>
    </source>
</evidence>
<name>W0F3X5_9BACT</name>
<evidence type="ECO:0000313" key="1">
    <source>
        <dbReference type="EMBL" id="AHF17687.1"/>
    </source>
</evidence>
<dbReference type="KEGG" id="nso:NIASO_12310"/>
<organism evidence="1 2">
    <name type="scientific">Niabella soli DSM 19437</name>
    <dbReference type="NCBI Taxonomy" id="929713"/>
    <lineage>
        <taxon>Bacteria</taxon>
        <taxon>Pseudomonadati</taxon>
        <taxon>Bacteroidota</taxon>
        <taxon>Chitinophagia</taxon>
        <taxon>Chitinophagales</taxon>
        <taxon>Chitinophagaceae</taxon>
        <taxon>Niabella</taxon>
    </lineage>
</organism>
<accession>W0F3X5</accession>
<gene>
    <name evidence="1" type="ORF">NIASO_12310</name>
</gene>
<proteinExistence type="predicted"/>